<dbReference type="AlphaFoldDB" id="F7BXA5"/>
<name>F7BXA5_MACMU</name>
<organism evidence="1">
    <name type="scientific">Macaca mulatta</name>
    <name type="common">Rhesus macaque</name>
    <dbReference type="NCBI Taxonomy" id="9544"/>
    <lineage>
        <taxon>Eukaryota</taxon>
        <taxon>Metazoa</taxon>
        <taxon>Chordata</taxon>
        <taxon>Craniata</taxon>
        <taxon>Vertebrata</taxon>
        <taxon>Euteleostomi</taxon>
        <taxon>Mammalia</taxon>
        <taxon>Eutheria</taxon>
        <taxon>Euarchontoglires</taxon>
        <taxon>Primates</taxon>
        <taxon>Haplorrhini</taxon>
        <taxon>Catarrhini</taxon>
        <taxon>Cercopithecidae</taxon>
        <taxon>Cercopithecinae</taxon>
        <taxon>Macaca</taxon>
    </lineage>
</organism>
<proteinExistence type="predicted"/>
<reference evidence="1" key="1">
    <citation type="journal article" date="2011" name="Nat. Biotechnol.">
        <title>Genome sequencing and comparison of two nonhuman primate animal models, the cynomolgus and Chinese rhesus macaques.</title>
        <authorList>
            <person name="Yan G."/>
            <person name="Zhang G."/>
            <person name="Fang X."/>
            <person name="Zhang Y."/>
            <person name="Li C."/>
            <person name="Ling F."/>
            <person name="Cooper D.N."/>
            <person name="Li Q."/>
            <person name="Li Y."/>
            <person name="van Gool A.J."/>
            <person name="Du H."/>
            <person name="Chen J."/>
            <person name="Chen R."/>
            <person name="Zhang P."/>
            <person name="Huang Z."/>
            <person name="Thompson J.R."/>
            <person name="Meng Y."/>
            <person name="Bai Y."/>
            <person name="Wang J."/>
            <person name="Zhuo M."/>
            <person name="Wang T."/>
            <person name="Huang Y."/>
            <person name="Wei L."/>
            <person name="Li J."/>
            <person name="Wang Z."/>
            <person name="Hu H."/>
            <person name="Yang P."/>
            <person name="Le L."/>
            <person name="Stenson P.D."/>
            <person name="Li B."/>
            <person name="Liu X."/>
            <person name="Ball E.V."/>
            <person name="An N."/>
            <person name="Huang Q."/>
            <person name="Zhang Y."/>
            <person name="Fan W."/>
            <person name="Zhang X."/>
            <person name="Li Y."/>
            <person name="Wang W."/>
            <person name="Katze M.G."/>
            <person name="Su B."/>
            <person name="Nielsen R."/>
            <person name="Yang H."/>
            <person name="Wang J."/>
            <person name="Wang X."/>
            <person name="Wang J."/>
        </authorList>
    </citation>
    <scope>NUCLEOTIDE SEQUENCE [LARGE SCALE GENOMIC DNA]</scope>
    <source>
        <strain evidence="1">CR-5</strain>
    </source>
</reference>
<protein>
    <submittedName>
        <fullName evidence="1">Uncharacterized protein</fullName>
    </submittedName>
</protein>
<sequence length="75" mass="8543">MTAEEERHRRISWFPLPTQSCLHKSCQWLRKKLPGSSNLSPFLLPQESTYPPLRASAPPLLYHLVPPILLLVSAP</sequence>
<dbReference type="EMBL" id="CM001256">
    <property type="protein sequence ID" value="EHH18146.1"/>
    <property type="molecule type" value="Genomic_DNA"/>
</dbReference>
<dbReference type="HOGENOM" id="CLU_178930_0_0_1"/>
<gene>
    <name evidence="1" type="ORF">EGK_14694</name>
</gene>
<accession>F7BXA5</accession>
<evidence type="ECO:0000313" key="1">
    <source>
        <dbReference type="EMBL" id="EHH18146.1"/>
    </source>
</evidence>
<dbReference type="Proteomes" id="UP000013456">
    <property type="component" value="Chromosome 4"/>
</dbReference>